<dbReference type="SUPFAM" id="SSF54373">
    <property type="entry name" value="FAD-linked reductases, C-terminal domain"/>
    <property type="match status" value="1"/>
</dbReference>
<dbReference type="Proteomes" id="UP001221142">
    <property type="component" value="Unassembled WGS sequence"/>
</dbReference>
<dbReference type="InterPro" id="IPR000172">
    <property type="entry name" value="GMC_OxRdtase_N"/>
</dbReference>
<evidence type="ECO:0000256" key="7">
    <source>
        <dbReference type="ARBA" id="ARBA00023180"/>
    </source>
</evidence>
<keyword evidence="4" id="KW-0732">Signal</keyword>
<feature type="binding site" evidence="9">
    <location>
        <position position="252"/>
    </location>
    <ligand>
        <name>FAD</name>
        <dbReference type="ChEBI" id="CHEBI:57692"/>
    </ligand>
</feature>
<accession>A0AAD7CCJ3</accession>
<feature type="domain" description="Glucose-methanol-choline oxidoreductase N-terminal" evidence="10">
    <location>
        <begin position="294"/>
        <end position="308"/>
    </location>
</feature>
<comment type="similarity">
    <text evidence="2">Belongs to the GMC oxidoreductase family.</text>
</comment>
<dbReference type="InterPro" id="IPR036188">
    <property type="entry name" value="FAD/NAD-bd_sf"/>
</dbReference>
<dbReference type="PANTHER" id="PTHR11552">
    <property type="entry name" value="GLUCOSE-METHANOL-CHOLINE GMC OXIDOREDUCTASE"/>
    <property type="match status" value="1"/>
</dbReference>
<evidence type="ECO:0000256" key="3">
    <source>
        <dbReference type="ARBA" id="ARBA00022630"/>
    </source>
</evidence>
<dbReference type="EMBL" id="JARKIF010000003">
    <property type="protein sequence ID" value="KAJ7644818.1"/>
    <property type="molecule type" value="Genomic_DNA"/>
</dbReference>
<dbReference type="Pfam" id="PF05199">
    <property type="entry name" value="GMC_oxred_C"/>
    <property type="match status" value="1"/>
</dbReference>
<reference evidence="11" key="1">
    <citation type="submission" date="2023-03" db="EMBL/GenBank/DDBJ databases">
        <title>Massive genome expansion in bonnet fungi (Mycena s.s.) driven by repeated elements and novel gene families across ecological guilds.</title>
        <authorList>
            <consortium name="Lawrence Berkeley National Laboratory"/>
            <person name="Harder C.B."/>
            <person name="Miyauchi S."/>
            <person name="Viragh M."/>
            <person name="Kuo A."/>
            <person name="Thoen E."/>
            <person name="Andreopoulos B."/>
            <person name="Lu D."/>
            <person name="Skrede I."/>
            <person name="Drula E."/>
            <person name="Henrissat B."/>
            <person name="Morin E."/>
            <person name="Kohler A."/>
            <person name="Barry K."/>
            <person name="LaButti K."/>
            <person name="Morin E."/>
            <person name="Salamov A."/>
            <person name="Lipzen A."/>
            <person name="Mereny Z."/>
            <person name="Hegedus B."/>
            <person name="Baldrian P."/>
            <person name="Stursova M."/>
            <person name="Weitz H."/>
            <person name="Taylor A."/>
            <person name="Grigoriev I.V."/>
            <person name="Nagy L.G."/>
            <person name="Martin F."/>
            <person name="Kauserud H."/>
        </authorList>
    </citation>
    <scope>NUCLEOTIDE SEQUENCE</scope>
    <source>
        <strain evidence="11">9284</strain>
    </source>
</reference>
<keyword evidence="5 9" id="KW-0274">FAD</keyword>
<feature type="active site" description="Proton donor" evidence="8">
    <location>
        <position position="545"/>
    </location>
</feature>
<proteinExistence type="inferred from homology"/>
<dbReference type="SUPFAM" id="SSF51905">
    <property type="entry name" value="FAD/NAD(P)-binding domain"/>
    <property type="match status" value="1"/>
</dbReference>
<evidence type="ECO:0000256" key="6">
    <source>
        <dbReference type="ARBA" id="ARBA00023002"/>
    </source>
</evidence>
<dbReference type="AlphaFoldDB" id="A0AAD7CCJ3"/>
<protein>
    <submittedName>
        <fullName evidence="11">Alcohol oxidase</fullName>
    </submittedName>
</protein>
<comment type="caution">
    <text evidence="11">The sequence shown here is derived from an EMBL/GenBank/DDBJ whole genome shotgun (WGS) entry which is preliminary data.</text>
</comment>
<comment type="cofactor">
    <cofactor evidence="1 9">
        <name>FAD</name>
        <dbReference type="ChEBI" id="CHEBI:57692"/>
    </cofactor>
</comment>
<dbReference type="Gene3D" id="3.30.560.10">
    <property type="entry name" value="Glucose Oxidase, domain 3"/>
    <property type="match status" value="1"/>
</dbReference>
<sequence length="610" mass="65033">MSSPSMSDIHAFNGATFDYIIIGGGTAGLAIANRLSENKDINVGVLEAGLLVENDPLIDVPRNLAMNNGDPKYAWMSSTSPQPGAAGRSMPVIRGKILGGSSALNYMGWSTTPGRPVANNAGGWDWNSLLPFLTKIEDVPAPERDDIAVKFSASSEHIGRPGVSSDIAVGKGGPVKTSHSVITTDVVPPYVKAWNAMDQKTNANPFGGLPNGLYSARLSVDPQTGKRITATAAYYTPVSARENLKVLTGAQVTRIIFKPDSGTGKRVAVGVEFSVQGGGIYTASVSKEVVLCAGTIGTPAILELSGVGDKELLTKLGIPCVVNVPGVGQNLHDHTFTHAHFKAVPGIRTFDDLQKNPEFRAAEQERYNKTGQGWFTGNDTILIFSPLNKLLDEPTLSAKIQSLEATLSLKKNTSGLLARQYEIQLEWLKKGNLPHLEFILFSAGVVKPDPEASYFMLATGVQHPFSRGSVHIQSTDPLQQPVIDPCYLTEEFDVFSLLTGFRTIEKLAQTSPLKEIIAEQVLPPGELGDEELVQYIRQSCTSGSHYMGTASMASLELGGVVSPNLKVHGTSNLRVADASIISVPVAAHIQATVYAIGEKAAALIKAENGH</sequence>
<keyword evidence="12" id="KW-1185">Reference proteome</keyword>
<dbReference type="InterPro" id="IPR012132">
    <property type="entry name" value="GMC_OxRdtase"/>
</dbReference>
<evidence type="ECO:0000259" key="10">
    <source>
        <dbReference type="PROSITE" id="PS00624"/>
    </source>
</evidence>
<organism evidence="11 12">
    <name type="scientific">Roridomyces roridus</name>
    <dbReference type="NCBI Taxonomy" id="1738132"/>
    <lineage>
        <taxon>Eukaryota</taxon>
        <taxon>Fungi</taxon>
        <taxon>Dikarya</taxon>
        <taxon>Basidiomycota</taxon>
        <taxon>Agaricomycotina</taxon>
        <taxon>Agaricomycetes</taxon>
        <taxon>Agaricomycetidae</taxon>
        <taxon>Agaricales</taxon>
        <taxon>Marasmiineae</taxon>
        <taxon>Mycenaceae</taxon>
        <taxon>Roridomyces</taxon>
    </lineage>
</organism>
<keyword evidence="3" id="KW-0285">Flavoprotein</keyword>
<dbReference type="GO" id="GO:0016614">
    <property type="term" value="F:oxidoreductase activity, acting on CH-OH group of donors"/>
    <property type="evidence" value="ECO:0007669"/>
    <property type="project" value="InterPro"/>
</dbReference>
<evidence type="ECO:0000256" key="8">
    <source>
        <dbReference type="PIRSR" id="PIRSR000137-1"/>
    </source>
</evidence>
<evidence type="ECO:0000256" key="1">
    <source>
        <dbReference type="ARBA" id="ARBA00001974"/>
    </source>
</evidence>
<dbReference type="PIRSF" id="PIRSF000137">
    <property type="entry name" value="Alcohol_oxidase"/>
    <property type="match status" value="1"/>
</dbReference>
<evidence type="ECO:0000256" key="9">
    <source>
        <dbReference type="PIRSR" id="PIRSR000137-2"/>
    </source>
</evidence>
<dbReference type="Pfam" id="PF00732">
    <property type="entry name" value="GMC_oxred_N"/>
    <property type="match status" value="1"/>
</dbReference>
<dbReference type="GO" id="GO:0050660">
    <property type="term" value="F:flavin adenine dinucleotide binding"/>
    <property type="evidence" value="ECO:0007669"/>
    <property type="project" value="InterPro"/>
</dbReference>
<gene>
    <name evidence="11" type="ORF">FB45DRAFT_898747</name>
</gene>
<feature type="active site" description="Proton acceptor" evidence="8">
    <location>
        <position position="588"/>
    </location>
</feature>
<evidence type="ECO:0000313" key="12">
    <source>
        <dbReference type="Proteomes" id="UP001221142"/>
    </source>
</evidence>
<evidence type="ECO:0000256" key="5">
    <source>
        <dbReference type="ARBA" id="ARBA00022827"/>
    </source>
</evidence>
<dbReference type="InterPro" id="IPR007867">
    <property type="entry name" value="GMC_OxRtase_C"/>
</dbReference>
<dbReference type="PANTHER" id="PTHR11552:SF201">
    <property type="entry name" value="GLUCOSE-METHANOL-CHOLINE OXIDOREDUCTASE N-TERMINAL DOMAIN-CONTAINING PROTEIN"/>
    <property type="match status" value="1"/>
</dbReference>
<evidence type="ECO:0000313" key="11">
    <source>
        <dbReference type="EMBL" id="KAJ7644818.1"/>
    </source>
</evidence>
<name>A0AAD7CCJ3_9AGAR</name>
<evidence type="ECO:0000256" key="4">
    <source>
        <dbReference type="ARBA" id="ARBA00022729"/>
    </source>
</evidence>
<keyword evidence="7" id="KW-0325">Glycoprotein</keyword>
<dbReference type="Gene3D" id="3.50.50.60">
    <property type="entry name" value="FAD/NAD(P)-binding domain"/>
    <property type="match status" value="1"/>
</dbReference>
<keyword evidence="6" id="KW-0560">Oxidoreductase</keyword>
<evidence type="ECO:0000256" key="2">
    <source>
        <dbReference type="ARBA" id="ARBA00010790"/>
    </source>
</evidence>
<dbReference type="PROSITE" id="PS00624">
    <property type="entry name" value="GMC_OXRED_2"/>
    <property type="match status" value="1"/>
</dbReference>